<organism evidence="4 5">
    <name type="scientific">Cladosporium halotolerans</name>
    <dbReference type="NCBI Taxonomy" id="1052096"/>
    <lineage>
        <taxon>Eukaryota</taxon>
        <taxon>Fungi</taxon>
        <taxon>Dikarya</taxon>
        <taxon>Ascomycota</taxon>
        <taxon>Pezizomycotina</taxon>
        <taxon>Dothideomycetes</taxon>
        <taxon>Dothideomycetidae</taxon>
        <taxon>Cladosporiales</taxon>
        <taxon>Cladosporiaceae</taxon>
        <taxon>Cladosporium</taxon>
    </lineage>
</organism>
<sequence length="273" mass="30871">MTDDNPGTSTGNGTPPPPPTPTNAPTAPEPQPEAAQLNLTFSDSTGNSVSFKMKRSMKLGKAMNAFSAKVQRDISQLRFLFEGERLRPEDTPDMKKMEDSDIVDVHMEQIGGTSSFEDWDDWVDFVQEADDELKAVHHAIAKSVLKPTYAQIQRLNQNIINLTAENMDLKVQISEQKRALEHAKTLATVQKAGVNCDVLFIKVEGRKWDSRYYRVRFCDPLHRVFDNYARCEGISPEHLVFTSKDKQTVYRGEQTPIEAGWKDLDTVMAFYDP</sequence>
<dbReference type="Proteomes" id="UP000803884">
    <property type="component" value="Unassembled WGS sequence"/>
</dbReference>
<dbReference type="SMART" id="SM00213">
    <property type="entry name" value="UBQ"/>
    <property type="match status" value="1"/>
</dbReference>
<dbReference type="PROSITE" id="PS50053">
    <property type="entry name" value="UBIQUITIN_2"/>
    <property type="match status" value="1"/>
</dbReference>
<dbReference type="GeneID" id="96003799"/>
<protein>
    <recommendedName>
        <fullName evidence="3">Ubiquitin-like domain-containing protein</fullName>
    </recommendedName>
</protein>
<dbReference type="Pfam" id="PF11976">
    <property type="entry name" value="Rad60-SLD"/>
    <property type="match status" value="1"/>
</dbReference>
<name>A0AB34KZL9_9PEZI</name>
<keyword evidence="1" id="KW-0175">Coiled coil</keyword>
<comment type="caution">
    <text evidence="4">The sequence shown here is derived from an EMBL/GenBank/DDBJ whole genome shotgun (WGS) entry which is preliminary data.</text>
</comment>
<feature type="compositionally biased region" description="Pro residues" evidence="2">
    <location>
        <begin position="14"/>
        <end position="31"/>
    </location>
</feature>
<proteinExistence type="predicted"/>
<evidence type="ECO:0000313" key="5">
    <source>
        <dbReference type="Proteomes" id="UP000803884"/>
    </source>
</evidence>
<dbReference type="SUPFAM" id="SSF54236">
    <property type="entry name" value="Ubiquitin-like"/>
    <property type="match status" value="2"/>
</dbReference>
<dbReference type="EMBL" id="JAAQHG020000006">
    <property type="protein sequence ID" value="KAL1588730.1"/>
    <property type="molecule type" value="Genomic_DNA"/>
</dbReference>
<dbReference type="InterPro" id="IPR000626">
    <property type="entry name" value="Ubiquitin-like_dom"/>
</dbReference>
<evidence type="ECO:0000256" key="2">
    <source>
        <dbReference type="SAM" id="MobiDB-lite"/>
    </source>
</evidence>
<reference evidence="4 5" key="1">
    <citation type="journal article" date="2020" name="Microbiol. Resour. Announc.">
        <title>Draft Genome Sequence of a Cladosporium Species Isolated from the Mesophotic Ascidian Didemnum maculosum.</title>
        <authorList>
            <person name="Gioti A."/>
            <person name="Siaperas R."/>
            <person name="Nikolaivits E."/>
            <person name="Le Goff G."/>
            <person name="Ouazzani J."/>
            <person name="Kotoulas G."/>
            <person name="Topakas E."/>
        </authorList>
    </citation>
    <scope>NUCLEOTIDE SEQUENCE [LARGE SCALE GENOMIC DNA]</scope>
    <source>
        <strain evidence="4 5">TM138-S3</strain>
    </source>
</reference>
<dbReference type="AlphaFoldDB" id="A0AB34KZL9"/>
<dbReference type="InterPro" id="IPR022617">
    <property type="entry name" value="Rad60/SUMO-like_dom"/>
</dbReference>
<evidence type="ECO:0000313" key="4">
    <source>
        <dbReference type="EMBL" id="KAL1588730.1"/>
    </source>
</evidence>
<evidence type="ECO:0000259" key="3">
    <source>
        <dbReference type="PROSITE" id="PS50053"/>
    </source>
</evidence>
<keyword evidence="5" id="KW-1185">Reference proteome</keyword>
<dbReference type="Gene3D" id="3.10.20.90">
    <property type="entry name" value="Phosphatidylinositol 3-kinase Catalytic Subunit, Chain A, domain 1"/>
    <property type="match status" value="2"/>
</dbReference>
<evidence type="ECO:0000256" key="1">
    <source>
        <dbReference type="SAM" id="Coils"/>
    </source>
</evidence>
<feature type="domain" description="Ubiquitin-like" evidence="3">
    <location>
        <begin position="35"/>
        <end position="112"/>
    </location>
</feature>
<feature type="compositionally biased region" description="Low complexity" evidence="2">
    <location>
        <begin position="1"/>
        <end position="13"/>
    </location>
</feature>
<dbReference type="RefSeq" id="XP_069231835.1">
    <property type="nucleotide sequence ID" value="XM_069370961.1"/>
</dbReference>
<feature type="coiled-coil region" evidence="1">
    <location>
        <begin position="152"/>
        <end position="179"/>
    </location>
</feature>
<feature type="region of interest" description="Disordered" evidence="2">
    <location>
        <begin position="1"/>
        <end position="34"/>
    </location>
</feature>
<dbReference type="InterPro" id="IPR029071">
    <property type="entry name" value="Ubiquitin-like_domsf"/>
</dbReference>
<gene>
    <name evidence="4" type="ORF">WHR41_02355</name>
</gene>
<dbReference type="PANTHER" id="PTHR10562">
    <property type="entry name" value="SMALL UBIQUITIN-RELATED MODIFIER"/>
    <property type="match status" value="1"/>
</dbReference>
<accession>A0AB34KZL9</accession>